<dbReference type="EMBL" id="CP045891">
    <property type="protein sequence ID" value="QQP57957.1"/>
    <property type="molecule type" value="Genomic_DNA"/>
</dbReference>
<reference evidence="2" key="1">
    <citation type="submission" date="2021-01" db="EMBL/GenBank/DDBJ databases">
        <title>Caligus Genome Assembly.</title>
        <authorList>
            <person name="Gallardo-Escarate C."/>
        </authorList>
    </citation>
    <scope>NUCLEOTIDE SEQUENCE [LARGE SCALE GENOMIC DNA]</scope>
</reference>
<evidence type="ECO:0008006" key="3">
    <source>
        <dbReference type="Google" id="ProtNLM"/>
    </source>
</evidence>
<dbReference type="GO" id="GO:0003676">
    <property type="term" value="F:nucleic acid binding"/>
    <property type="evidence" value="ECO:0007669"/>
    <property type="project" value="InterPro"/>
</dbReference>
<proteinExistence type="predicted"/>
<evidence type="ECO:0000313" key="2">
    <source>
        <dbReference type="Proteomes" id="UP000595437"/>
    </source>
</evidence>
<dbReference type="Proteomes" id="UP000595437">
    <property type="component" value="Chromosome 2"/>
</dbReference>
<protein>
    <recommendedName>
        <fullName evidence="3">Transposable element Tcb1 transposase</fullName>
    </recommendedName>
</protein>
<keyword evidence="2" id="KW-1185">Reference proteome</keyword>
<dbReference type="OrthoDB" id="10006939at2759"/>
<feature type="non-terminal residue" evidence="1">
    <location>
        <position position="80"/>
    </location>
</feature>
<accession>A0A7T8KL61</accession>
<gene>
    <name evidence="1" type="ORF">FKW44_003122</name>
</gene>
<dbReference type="AlphaFoldDB" id="A0A7T8KL61"/>
<sequence length="80" mass="9310">FFRAHMSDFWPANMWPSSNPDLNPVLERITNKTSHPNLKALLQAIRETWDDMSKEFIRNSCASVRHRVEAVIYNNGGHIE</sequence>
<name>A0A7T8KL61_CALRO</name>
<dbReference type="Gene3D" id="3.30.420.10">
    <property type="entry name" value="Ribonuclease H-like superfamily/Ribonuclease H"/>
    <property type="match status" value="1"/>
</dbReference>
<dbReference type="InterPro" id="IPR036397">
    <property type="entry name" value="RNaseH_sf"/>
</dbReference>
<organism evidence="1 2">
    <name type="scientific">Caligus rogercresseyi</name>
    <name type="common">Sea louse</name>
    <dbReference type="NCBI Taxonomy" id="217165"/>
    <lineage>
        <taxon>Eukaryota</taxon>
        <taxon>Metazoa</taxon>
        <taxon>Ecdysozoa</taxon>
        <taxon>Arthropoda</taxon>
        <taxon>Crustacea</taxon>
        <taxon>Multicrustacea</taxon>
        <taxon>Hexanauplia</taxon>
        <taxon>Copepoda</taxon>
        <taxon>Siphonostomatoida</taxon>
        <taxon>Caligidae</taxon>
        <taxon>Caligus</taxon>
    </lineage>
</organism>
<evidence type="ECO:0000313" key="1">
    <source>
        <dbReference type="EMBL" id="QQP57957.1"/>
    </source>
</evidence>